<evidence type="ECO:0000313" key="18">
    <source>
        <dbReference type="Proteomes" id="UP000734854"/>
    </source>
</evidence>
<feature type="chain" id="PRO_5035172860" description="Protein kinase domain-containing protein" evidence="15">
    <location>
        <begin position="27"/>
        <end position="921"/>
    </location>
</feature>
<dbReference type="GO" id="GO:0030247">
    <property type="term" value="F:polysaccharide binding"/>
    <property type="evidence" value="ECO:0007669"/>
    <property type="project" value="InterPro"/>
</dbReference>
<dbReference type="GO" id="GO:0005524">
    <property type="term" value="F:ATP binding"/>
    <property type="evidence" value="ECO:0007669"/>
    <property type="project" value="UniProtKB-UniRule"/>
</dbReference>
<dbReference type="SUPFAM" id="SSF56112">
    <property type="entry name" value="Protein kinase-like (PK-like)"/>
    <property type="match status" value="1"/>
</dbReference>
<dbReference type="Gene3D" id="3.30.200.20">
    <property type="entry name" value="Phosphorylase Kinase, domain 1"/>
    <property type="match status" value="1"/>
</dbReference>
<evidence type="ECO:0000256" key="7">
    <source>
        <dbReference type="ARBA" id="ARBA00022777"/>
    </source>
</evidence>
<dbReference type="FunFam" id="1.10.510.10:FF:000590">
    <property type="entry name" value="PR5-like receptor kinase"/>
    <property type="match status" value="1"/>
</dbReference>
<dbReference type="PROSITE" id="PS00108">
    <property type="entry name" value="PROTEIN_KINASE_ST"/>
    <property type="match status" value="1"/>
</dbReference>
<feature type="transmembrane region" description="Helical" evidence="14">
    <location>
        <begin position="279"/>
        <end position="296"/>
    </location>
</feature>
<protein>
    <recommendedName>
        <fullName evidence="16">Protein kinase domain-containing protein</fullName>
    </recommendedName>
</protein>
<dbReference type="InterPro" id="IPR032872">
    <property type="entry name" value="WAK_assoc_C"/>
</dbReference>
<dbReference type="InterPro" id="IPR008271">
    <property type="entry name" value="Ser/Thr_kinase_AS"/>
</dbReference>
<dbReference type="InterPro" id="IPR011009">
    <property type="entry name" value="Kinase-like_dom_sf"/>
</dbReference>
<evidence type="ECO:0000256" key="8">
    <source>
        <dbReference type="ARBA" id="ARBA00022840"/>
    </source>
</evidence>
<dbReference type="PROSITE" id="PS00107">
    <property type="entry name" value="PROTEIN_KINASE_ATP"/>
    <property type="match status" value="1"/>
</dbReference>
<comment type="subcellular location">
    <subcellularLocation>
        <location evidence="1">Membrane</location>
        <topology evidence="1">Single-pass type I membrane protein</topology>
    </subcellularLocation>
</comment>
<evidence type="ECO:0000256" key="1">
    <source>
        <dbReference type="ARBA" id="ARBA00004479"/>
    </source>
</evidence>
<dbReference type="SMART" id="SM00220">
    <property type="entry name" value="S_TKc"/>
    <property type="match status" value="1"/>
</dbReference>
<evidence type="ECO:0000256" key="11">
    <source>
        <dbReference type="ARBA" id="ARBA00023180"/>
    </source>
</evidence>
<dbReference type="InterPro" id="IPR001245">
    <property type="entry name" value="Ser-Thr/Tyr_kinase_cat_dom"/>
</dbReference>
<dbReference type="InterPro" id="IPR000719">
    <property type="entry name" value="Prot_kinase_dom"/>
</dbReference>
<keyword evidence="3" id="KW-0808">Transferase</keyword>
<sequence length="921" mass="102517">MSPYAAAFVLRLLLCALCFLQPCVSADRDYFEVLQECSSRPFICGYLSINVSYPFSGSLEAPAYCGHPGFYLQCNSSGTFPVITISMANNRTYAVQAIDYDKSMLTIVDKYFLDTWYQELNGSYEYFCMPYGDTVIDPLLFELTDLAQRVILFQCSEEFSGSLTMVDNCFLNHTTRNYMYISMTENATLPPEVGTCSGPYRYPLNKTAAKEVMSRNISLSEAIYTGFTVRWTAGIHEWCRACQDSGGVCVHDSTQICYCPDGSVTSDWCHHDRVVPHQLGFLLFTTYSVIMNLKLLPKSTTIRLWVCICYYTTSSMANNTTGCEPKSCGDLTNISYPFWLSGYQPSFCGYLAFELNCSNNVPILVNPYAGLLQVLAINYGNNSFQAVNTLINDFCPISSYNNILNPTKYFRVSKANRELFFLNNCKVPPSNYSKRIHCSPSDTFAYLGGHYGNSSPPASSSSGCNIATAPVLIEGEEEEDYIGLLSKGFLMEWQDVADCSECRVSGGTCGYSDPNSAFLCICNSGWHYSSTCNDGPSGSASRKKALRKQHIALGSVTGVVGLILFILMLVLYAQKGFGKTTIFLYQSKNTQQIETMLAEYGSLAPKRYKCSDLKKITKSLSEKLGKGGYGSVFKGTLQDGRLVAVKILSNFTENGAEFINEVISIGRTSHVNVVSLLGFCFDGKKRALVYEFLPNGSLEKYIYSEKPKLTLGWDKLYHIAIGIARGLEYLHRGCSMRIVHFDIKPHNILLDEEFCPKISDFGLAKLCPQKESILSMADARGTIGFIAPEVISRNFGSVSTKSDVYSYGMMILEMVGGRKNVKTCAERSSEVYFPHWVYEHLDQDRDLQAYDITVETEEIARKMTLVGLWCIQIMPANRPSMTKVIEMLEGRIGDIEMPPKPSFSSPIHSAVDSPNDALQLA</sequence>
<keyword evidence="7" id="KW-0418">Kinase</keyword>
<evidence type="ECO:0000256" key="15">
    <source>
        <dbReference type="SAM" id="SignalP"/>
    </source>
</evidence>
<keyword evidence="4 14" id="KW-0812">Transmembrane</keyword>
<evidence type="ECO:0000256" key="5">
    <source>
        <dbReference type="ARBA" id="ARBA00022729"/>
    </source>
</evidence>
<dbReference type="Pfam" id="PF07714">
    <property type="entry name" value="PK_Tyr_Ser-Thr"/>
    <property type="match status" value="1"/>
</dbReference>
<keyword evidence="18" id="KW-1185">Reference proteome</keyword>
<dbReference type="Proteomes" id="UP000734854">
    <property type="component" value="Unassembled WGS sequence"/>
</dbReference>
<keyword evidence="5 15" id="KW-0732">Signal</keyword>
<keyword evidence="2" id="KW-0723">Serine/threonine-protein kinase</keyword>
<dbReference type="GO" id="GO:0004674">
    <property type="term" value="F:protein serine/threonine kinase activity"/>
    <property type="evidence" value="ECO:0007669"/>
    <property type="project" value="UniProtKB-KW"/>
</dbReference>
<keyword evidence="10 14" id="KW-0472">Membrane</keyword>
<keyword evidence="11" id="KW-0325">Glycoprotein</keyword>
<dbReference type="InterPro" id="IPR017441">
    <property type="entry name" value="Protein_kinase_ATP_BS"/>
</dbReference>
<dbReference type="InterPro" id="IPR000742">
    <property type="entry name" value="EGF"/>
</dbReference>
<evidence type="ECO:0000256" key="2">
    <source>
        <dbReference type="ARBA" id="ARBA00022527"/>
    </source>
</evidence>
<reference evidence="17 18" key="1">
    <citation type="submission" date="2020-08" db="EMBL/GenBank/DDBJ databases">
        <title>Plant Genome Project.</title>
        <authorList>
            <person name="Zhang R.-G."/>
        </authorList>
    </citation>
    <scope>NUCLEOTIDE SEQUENCE [LARGE SCALE GENOMIC DNA]</scope>
    <source>
        <tissue evidence="17">Rhizome</tissue>
    </source>
</reference>
<dbReference type="Pfam" id="PF13947">
    <property type="entry name" value="GUB_WAK_bind"/>
    <property type="match status" value="2"/>
</dbReference>
<evidence type="ECO:0000256" key="3">
    <source>
        <dbReference type="ARBA" id="ARBA00022679"/>
    </source>
</evidence>
<dbReference type="PROSITE" id="PS01186">
    <property type="entry name" value="EGF_2"/>
    <property type="match status" value="1"/>
</dbReference>
<evidence type="ECO:0000256" key="13">
    <source>
        <dbReference type="SAM" id="MobiDB-lite"/>
    </source>
</evidence>
<evidence type="ECO:0000256" key="12">
    <source>
        <dbReference type="PROSITE-ProRule" id="PRU10141"/>
    </source>
</evidence>
<dbReference type="PROSITE" id="PS50011">
    <property type="entry name" value="PROTEIN_KINASE_DOM"/>
    <property type="match status" value="1"/>
</dbReference>
<dbReference type="EMBL" id="JACMSC010000003">
    <property type="protein sequence ID" value="KAG6528060.1"/>
    <property type="molecule type" value="Genomic_DNA"/>
</dbReference>
<feature type="region of interest" description="Disordered" evidence="13">
    <location>
        <begin position="902"/>
        <end position="921"/>
    </location>
</feature>
<keyword evidence="6 12" id="KW-0547">Nucleotide-binding</keyword>
<dbReference type="Gene3D" id="1.10.510.10">
    <property type="entry name" value="Transferase(Phosphotransferase) domain 1"/>
    <property type="match status" value="1"/>
</dbReference>
<organism evidence="17 18">
    <name type="scientific">Zingiber officinale</name>
    <name type="common">Ginger</name>
    <name type="synonym">Amomum zingiber</name>
    <dbReference type="NCBI Taxonomy" id="94328"/>
    <lineage>
        <taxon>Eukaryota</taxon>
        <taxon>Viridiplantae</taxon>
        <taxon>Streptophyta</taxon>
        <taxon>Embryophyta</taxon>
        <taxon>Tracheophyta</taxon>
        <taxon>Spermatophyta</taxon>
        <taxon>Magnoliopsida</taxon>
        <taxon>Liliopsida</taxon>
        <taxon>Zingiberales</taxon>
        <taxon>Zingiberaceae</taxon>
        <taxon>Zingiber</taxon>
    </lineage>
</organism>
<dbReference type="AlphaFoldDB" id="A0A8J5HNU1"/>
<dbReference type="GO" id="GO:0016020">
    <property type="term" value="C:membrane"/>
    <property type="evidence" value="ECO:0007669"/>
    <property type="project" value="UniProtKB-SubCell"/>
</dbReference>
<evidence type="ECO:0000256" key="10">
    <source>
        <dbReference type="ARBA" id="ARBA00023136"/>
    </source>
</evidence>
<evidence type="ECO:0000256" key="4">
    <source>
        <dbReference type="ARBA" id="ARBA00022692"/>
    </source>
</evidence>
<gene>
    <name evidence="17" type="ORF">ZIOFF_010198</name>
</gene>
<name>A0A8J5HNU1_ZINOF</name>
<feature type="domain" description="Protein kinase" evidence="16">
    <location>
        <begin position="618"/>
        <end position="892"/>
    </location>
</feature>
<evidence type="ECO:0000256" key="14">
    <source>
        <dbReference type="SAM" id="Phobius"/>
    </source>
</evidence>
<comment type="caution">
    <text evidence="17">The sequence shown here is derived from an EMBL/GenBank/DDBJ whole genome shotgun (WGS) entry which is preliminary data.</text>
</comment>
<keyword evidence="9 14" id="KW-1133">Transmembrane helix</keyword>
<accession>A0A8J5HNU1</accession>
<dbReference type="PANTHER" id="PTHR27009">
    <property type="entry name" value="RUST RESISTANCE KINASE LR10-RELATED"/>
    <property type="match status" value="1"/>
</dbReference>
<keyword evidence="8 12" id="KW-0067">ATP-binding</keyword>
<feature type="signal peptide" evidence="15">
    <location>
        <begin position="1"/>
        <end position="26"/>
    </location>
</feature>
<dbReference type="Pfam" id="PF14380">
    <property type="entry name" value="WAK_assoc"/>
    <property type="match status" value="2"/>
</dbReference>
<evidence type="ECO:0000259" key="16">
    <source>
        <dbReference type="PROSITE" id="PS50011"/>
    </source>
</evidence>
<evidence type="ECO:0000256" key="9">
    <source>
        <dbReference type="ARBA" id="ARBA00022989"/>
    </source>
</evidence>
<evidence type="ECO:0000256" key="6">
    <source>
        <dbReference type="ARBA" id="ARBA00022741"/>
    </source>
</evidence>
<dbReference type="FunFam" id="3.30.200.20:FF:000178">
    <property type="entry name" value="serine/threonine-protein kinase PBS1-like"/>
    <property type="match status" value="1"/>
</dbReference>
<dbReference type="InterPro" id="IPR045874">
    <property type="entry name" value="LRK10/LRL21-25-like"/>
</dbReference>
<proteinExistence type="predicted"/>
<feature type="binding site" evidence="12">
    <location>
        <position position="646"/>
    </location>
    <ligand>
        <name>ATP</name>
        <dbReference type="ChEBI" id="CHEBI:30616"/>
    </ligand>
</feature>
<feature type="transmembrane region" description="Helical" evidence="14">
    <location>
        <begin position="551"/>
        <end position="573"/>
    </location>
</feature>
<dbReference type="InterPro" id="IPR025287">
    <property type="entry name" value="WAK_GUB"/>
</dbReference>
<evidence type="ECO:0000313" key="17">
    <source>
        <dbReference type="EMBL" id="KAG6528060.1"/>
    </source>
</evidence>
<dbReference type="CDD" id="cd14066">
    <property type="entry name" value="STKc_IRAK"/>
    <property type="match status" value="1"/>
</dbReference>